<dbReference type="Pfam" id="PF05013">
    <property type="entry name" value="FGase"/>
    <property type="match status" value="1"/>
</dbReference>
<dbReference type="EMBL" id="LICA01000033">
    <property type="protein sequence ID" value="KRO96828.1"/>
    <property type="molecule type" value="Genomic_DNA"/>
</dbReference>
<proteinExistence type="predicted"/>
<accession>A0A0R2UBH1</accession>
<protein>
    <recommendedName>
        <fullName evidence="3">N-formylglutamate deformylase</fullName>
    </recommendedName>
</protein>
<dbReference type="SUPFAM" id="SSF53187">
    <property type="entry name" value="Zn-dependent exopeptidases"/>
    <property type="match status" value="1"/>
</dbReference>
<reference evidence="1 2" key="1">
    <citation type="submission" date="2015-10" db="EMBL/GenBank/DDBJ databases">
        <title>Metagenome-Assembled Genomes uncover a global brackish microbiome.</title>
        <authorList>
            <person name="Hugerth L.W."/>
            <person name="Larsson J."/>
            <person name="Alneberg J."/>
            <person name="Lindh M.V."/>
            <person name="Legrand C."/>
            <person name="Pinhassi J."/>
            <person name="Andersson A.F."/>
        </authorList>
    </citation>
    <scope>NUCLEOTIDE SEQUENCE [LARGE SCALE GENOMIC DNA]</scope>
    <source>
        <strain evidence="1">BACL26 MAG-121220-bin70</strain>
    </source>
</reference>
<dbReference type="InterPro" id="IPR007709">
    <property type="entry name" value="N-FG_amidohydro"/>
</dbReference>
<dbReference type="InterPro" id="IPR010247">
    <property type="entry name" value="HutG_amidohyd"/>
</dbReference>
<organism evidence="1 2">
    <name type="scientific">SAR92 bacterium BACL26 MAG-121220-bin70</name>
    <dbReference type="NCBI Taxonomy" id="1655626"/>
    <lineage>
        <taxon>Bacteria</taxon>
        <taxon>Pseudomonadati</taxon>
        <taxon>Pseudomonadota</taxon>
        <taxon>Gammaproteobacteria</taxon>
        <taxon>Cellvibrionales</taxon>
        <taxon>Porticoccaceae</taxon>
        <taxon>SAR92 clade</taxon>
    </lineage>
</organism>
<dbReference type="NCBIfam" id="TIGR02017">
    <property type="entry name" value="hutG_amidohyd"/>
    <property type="match status" value="1"/>
</dbReference>
<evidence type="ECO:0008006" key="3">
    <source>
        <dbReference type="Google" id="ProtNLM"/>
    </source>
</evidence>
<dbReference type="AlphaFoldDB" id="A0A0R2UBH1"/>
<evidence type="ECO:0000313" key="1">
    <source>
        <dbReference type="EMBL" id="KRO96828.1"/>
    </source>
</evidence>
<dbReference type="Proteomes" id="UP000051213">
    <property type="component" value="Unassembled WGS sequence"/>
</dbReference>
<dbReference type="Gene3D" id="3.40.630.40">
    <property type="entry name" value="Zn-dependent exopeptidases"/>
    <property type="match status" value="1"/>
</dbReference>
<evidence type="ECO:0000313" key="2">
    <source>
        <dbReference type="Proteomes" id="UP000051213"/>
    </source>
</evidence>
<gene>
    <name evidence="1" type="ORF">ABS24_01420</name>
</gene>
<comment type="caution">
    <text evidence="1">The sequence shown here is derived from an EMBL/GenBank/DDBJ whole genome shotgun (WGS) entry which is preliminary data.</text>
</comment>
<name>A0A0R2UBH1_9GAMM</name>
<sequence length="238" mass="27073">MPEEIKETFTQAALLLPDTDWYVPRLYDFLDEMAASTITANHSRYLVDVNRFSQGSALYPGLSETEVCPTTTFTEQDIYLPGKAPTKAQIQERIKTYWQPYHDALARQLERIKAIHGYALLWDAHSIASEVPRFFTGTLPDLNLGTADGLSCQASIGNQLFLLMQQSQFSAVRDSRFKGGYITRHYGQPQAHIHAVQMEIAQNAYMEEHDNNVYDEIKAAKLSNVLRTMTSELSRYKL</sequence>